<accession>A0ABS2PVI2</accession>
<keyword evidence="1" id="KW-0812">Transmembrane</keyword>
<evidence type="ECO:0000256" key="1">
    <source>
        <dbReference type="SAM" id="Phobius"/>
    </source>
</evidence>
<evidence type="ECO:0000313" key="3">
    <source>
        <dbReference type="Proteomes" id="UP000808914"/>
    </source>
</evidence>
<protein>
    <submittedName>
        <fullName evidence="2">Archaellum component FlaF (FlaF/FlaG flagellin family)</fullName>
    </submittedName>
</protein>
<evidence type="ECO:0000313" key="2">
    <source>
        <dbReference type="EMBL" id="MBM7644064.1"/>
    </source>
</evidence>
<reference evidence="2 3" key="1">
    <citation type="submission" date="2021-01" db="EMBL/GenBank/DDBJ databases">
        <title>Genomic Encyclopedia of Type Strains, Phase IV (KMG-IV): sequencing the most valuable type-strain genomes for metagenomic binning, comparative biology and taxonomic classification.</title>
        <authorList>
            <person name="Goeker M."/>
        </authorList>
    </citation>
    <scope>NUCLEOTIDE SEQUENCE [LARGE SCALE GENOMIC DNA]</scope>
    <source>
        <strain evidence="2 3">DSM 28236</strain>
    </source>
</reference>
<keyword evidence="2" id="KW-0282">Flagellum</keyword>
<dbReference type="EMBL" id="JAFBER010000001">
    <property type="protein sequence ID" value="MBM7644064.1"/>
    <property type="molecule type" value="Genomic_DNA"/>
</dbReference>
<keyword evidence="1" id="KW-0472">Membrane</keyword>
<comment type="caution">
    <text evidence="2">The sequence shown here is derived from an EMBL/GenBank/DDBJ whole genome shotgun (WGS) entry which is preliminary data.</text>
</comment>
<gene>
    <name evidence="2" type="ORF">JOD45_000255</name>
</gene>
<keyword evidence="3" id="KW-1185">Reference proteome</keyword>
<sequence>MKIKKKLWITIGIVVLAFIILIAGVYLKHKQGEREIADRAAKKVKVFFKEKRNLDVVITDYEVSPMGGMDLFGHVKGDKKRNIDALVDITDNGKIITISSYGLDPKKDDND</sequence>
<keyword evidence="2" id="KW-0969">Cilium</keyword>
<feature type="transmembrane region" description="Helical" evidence="1">
    <location>
        <begin position="7"/>
        <end position="27"/>
    </location>
</feature>
<name>A0ABS2PVI2_9BACL</name>
<keyword evidence="1" id="KW-1133">Transmembrane helix</keyword>
<organism evidence="2 3">
    <name type="scientific">Scopulibacillus daqui</name>
    <dbReference type="NCBI Taxonomy" id="1469162"/>
    <lineage>
        <taxon>Bacteria</taxon>
        <taxon>Bacillati</taxon>
        <taxon>Bacillota</taxon>
        <taxon>Bacilli</taxon>
        <taxon>Bacillales</taxon>
        <taxon>Sporolactobacillaceae</taxon>
        <taxon>Scopulibacillus</taxon>
    </lineage>
</organism>
<keyword evidence="2" id="KW-0966">Cell projection</keyword>
<dbReference type="RefSeq" id="WP_205002027.1">
    <property type="nucleotide sequence ID" value="NZ_JAFBER010000001.1"/>
</dbReference>
<dbReference type="Proteomes" id="UP000808914">
    <property type="component" value="Unassembled WGS sequence"/>
</dbReference>
<proteinExistence type="predicted"/>